<feature type="region of interest" description="Disordered" evidence="1">
    <location>
        <begin position="337"/>
        <end position="360"/>
    </location>
</feature>
<feature type="compositionally biased region" description="Basic and acidic residues" evidence="1">
    <location>
        <begin position="341"/>
        <end position="360"/>
    </location>
</feature>
<protein>
    <submittedName>
        <fullName evidence="3">Uncharacterized protein</fullName>
    </submittedName>
</protein>
<feature type="chain" id="PRO_5026134138" evidence="2">
    <location>
        <begin position="16"/>
        <end position="404"/>
    </location>
</feature>
<accession>A0A6G1GST9</accession>
<proteinExistence type="predicted"/>
<name>A0A6G1GST9_9PEZI</name>
<dbReference type="EMBL" id="ML977171">
    <property type="protein sequence ID" value="KAF1983995.1"/>
    <property type="molecule type" value="Genomic_DNA"/>
</dbReference>
<feature type="signal peptide" evidence="2">
    <location>
        <begin position="1"/>
        <end position="15"/>
    </location>
</feature>
<dbReference type="AlphaFoldDB" id="A0A6G1GST9"/>
<evidence type="ECO:0000313" key="3">
    <source>
        <dbReference type="EMBL" id="KAF1983995.1"/>
    </source>
</evidence>
<evidence type="ECO:0000313" key="4">
    <source>
        <dbReference type="Proteomes" id="UP000800041"/>
    </source>
</evidence>
<reference evidence="3" key="1">
    <citation type="journal article" date="2020" name="Stud. Mycol.">
        <title>101 Dothideomycetes genomes: a test case for predicting lifestyles and emergence of pathogens.</title>
        <authorList>
            <person name="Haridas S."/>
            <person name="Albert R."/>
            <person name="Binder M."/>
            <person name="Bloem J."/>
            <person name="Labutti K."/>
            <person name="Salamov A."/>
            <person name="Andreopoulos B."/>
            <person name="Baker S."/>
            <person name="Barry K."/>
            <person name="Bills G."/>
            <person name="Bluhm B."/>
            <person name="Cannon C."/>
            <person name="Castanera R."/>
            <person name="Culley D."/>
            <person name="Daum C."/>
            <person name="Ezra D."/>
            <person name="Gonzalez J."/>
            <person name="Henrissat B."/>
            <person name="Kuo A."/>
            <person name="Liang C."/>
            <person name="Lipzen A."/>
            <person name="Lutzoni F."/>
            <person name="Magnuson J."/>
            <person name="Mondo S."/>
            <person name="Nolan M."/>
            <person name="Ohm R."/>
            <person name="Pangilinan J."/>
            <person name="Park H.-J."/>
            <person name="Ramirez L."/>
            <person name="Alfaro M."/>
            <person name="Sun H."/>
            <person name="Tritt A."/>
            <person name="Yoshinaga Y."/>
            <person name="Zwiers L.-H."/>
            <person name="Turgeon B."/>
            <person name="Goodwin S."/>
            <person name="Spatafora J."/>
            <person name="Crous P."/>
            <person name="Grigoriev I."/>
        </authorList>
    </citation>
    <scope>NUCLEOTIDE SEQUENCE</scope>
    <source>
        <strain evidence="3">CBS 113979</strain>
    </source>
</reference>
<evidence type="ECO:0000256" key="2">
    <source>
        <dbReference type="SAM" id="SignalP"/>
    </source>
</evidence>
<dbReference type="OrthoDB" id="3898482at2759"/>
<keyword evidence="4" id="KW-1185">Reference proteome</keyword>
<feature type="region of interest" description="Disordered" evidence="1">
    <location>
        <begin position="366"/>
        <end position="385"/>
    </location>
</feature>
<sequence>MLFGLVALQAAAVLASPVARSAPVARDLYIPSDGPVPAPAAFGNFGLKFVDRTEGKPKYNPKAKRATLKYGPLTIVGKNEAKPVMEGMSMDPKGQAGIRMVSDGLPKDSTILSAHYELLNPDGSISDPSKLYIHHFTSMTPKQAKAPIGFCFNQNANSDRTLPFASFADRGEDSGATETVFTAANSSVVSGFHMRAQDMVMIQWDVVNYEPTPVDIYVALTVEYLEGIQGLDAGATLKSVGGCGVGGPKLDKSGPSSTVSAKMPILADTQIIWARGHLHAGGDSMDLLVNDKVVCTSVAQYDNDGVIENMTLCPKPIQLKKGDTLQVSSLYDLAKHPLRKSTGDEGHSHGGSESEAEGDAHGEMEGMEGMEGMEHGGASDGATTVLGGEDVMGMFAITYTVNPQ</sequence>
<keyword evidence="2" id="KW-0732">Signal</keyword>
<dbReference type="Proteomes" id="UP000800041">
    <property type="component" value="Unassembled WGS sequence"/>
</dbReference>
<organism evidence="3 4">
    <name type="scientific">Aulographum hederae CBS 113979</name>
    <dbReference type="NCBI Taxonomy" id="1176131"/>
    <lineage>
        <taxon>Eukaryota</taxon>
        <taxon>Fungi</taxon>
        <taxon>Dikarya</taxon>
        <taxon>Ascomycota</taxon>
        <taxon>Pezizomycotina</taxon>
        <taxon>Dothideomycetes</taxon>
        <taxon>Pleosporomycetidae</taxon>
        <taxon>Aulographales</taxon>
        <taxon>Aulographaceae</taxon>
    </lineage>
</organism>
<evidence type="ECO:0000256" key="1">
    <source>
        <dbReference type="SAM" id="MobiDB-lite"/>
    </source>
</evidence>
<gene>
    <name evidence="3" type="ORF">K402DRAFT_423315</name>
</gene>